<dbReference type="Pfam" id="PF09826">
    <property type="entry name" value="Beta_propel"/>
    <property type="match status" value="1"/>
</dbReference>
<feature type="compositionally biased region" description="Polar residues" evidence="1">
    <location>
        <begin position="330"/>
        <end position="347"/>
    </location>
</feature>
<accession>A0A385YPY9</accession>
<evidence type="ECO:0000256" key="1">
    <source>
        <dbReference type="SAM" id="MobiDB-lite"/>
    </source>
</evidence>
<dbReference type="KEGG" id="paek:D3873_01860"/>
<proteinExistence type="predicted"/>
<organism evidence="3 4">
    <name type="scientific">Paenisporosarcina cavernae</name>
    <dbReference type="NCBI Taxonomy" id="2320858"/>
    <lineage>
        <taxon>Bacteria</taxon>
        <taxon>Bacillati</taxon>
        <taxon>Bacillota</taxon>
        <taxon>Bacilli</taxon>
        <taxon>Bacillales</taxon>
        <taxon>Caryophanaceae</taxon>
        <taxon>Paenisporosarcina</taxon>
    </lineage>
</organism>
<evidence type="ECO:0000313" key="3">
    <source>
        <dbReference type="EMBL" id="AYC28676.1"/>
    </source>
</evidence>
<feature type="region of interest" description="Disordered" evidence="1">
    <location>
        <begin position="330"/>
        <end position="349"/>
    </location>
</feature>
<keyword evidence="2" id="KW-1133">Transmembrane helix</keyword>
<dbReference type="OrthoDB" id="9778998at2"/>
<feature type="region of interest" description="Disordered" evidence="1">
    <location>
        <begin position="153"/>
        <end position="186"/>
    </location>
</feature>
<gene>
    <name evidence="3" type="ORF">D3873_01860</name>
</gene>
<dbReference type="EMBL" id="CP032418">
    <property type="protein sequence ID" value="AYC28676.1"/>
    <property type="molecule type" value="Genomic_DNA"/>
</dbReference>
<protein>
    <submittedName>
        <fullName evidence="3">Uncharacterized protein</fullName>
    </submittedName>
</protein>
<dbReference type="AlphaFoldDB" id="A0A385YPY9"/>
<name>A0A385YPY9_9BACL</name>
<dbReference type="InterPro" id="IPR011044">
    <property type="entry name" value="Quino_amine_DH_bsu"/>
</dbReference>
<keyword evidence="4" id="KW-1185">Reference proteome</keyword>
<keyword evidence="2" id="KW-0812">Transmembrane</keyword>
<evidence type="ECO:0000313" key="4">
    <source>
        <dbReference type="Proteomes" id="UP000265725"/>
    </source>
</evidence>
<dbReference type="RefSeq" id="WP_119882421.1">
    <property type="nucleotide sequence ID" value="NZ_CP032418.1"/>
</dbReference>
<dbReference type="Proteomes" id="UP000265725">
    <property type="component" value="Chromosome"/>
</dbReference>
<evidence type="ECO:0000256" key="2">
    <source>
        <dbReference type="SAM" id="Phobius"/>
    </source>
</evidence>
<reference evidence="4" key="1">
    <citation type="submission" date="2018-09" db="EMBL/GenBank/DDBJ databases">
        <authorList>
            <person name="Zhu H."/>
        </authorList>
    </citation>
    <scope>NUCLEOTIDE SEQUENCE [LARGE SCALE GENOMIC DNA]</scope>
    <source>
        <strain evidence="4">K2R23-3</strain>
    </source>
</reference>
<keyword evidence="2" id="KW-0472">Membrane</keyword>
<sequence>MRKQTKWIIVSAMIISLVLLFAMNIDRVNVNASTVALEENGWSAVFSKPLKKSAIKDGKVYVIDQRGEKISADIRLSMSGKQVVVSNLEPGSYALFVDHSAVSGGFLQSMTTSRIEFSVYQELPTVKSTSEIREYFVRIKKILKRNNSASGGIVYESGDSTSSNESASAEKGDYSTTNNQVDGVDEGDIVKTDGNVLYSLEENRVHISDITNPTAMKKLHTIKMDQYTYPSHLFLEGQTLIILANKSTWMNNEEEGAARKENPMIMPMRSATTAMIYDVSTPSNPNLVREFSTEGYLQGARLADNTFYFITSVTPNFWAMEDDTELRPMTTDSKLGSNPSPMETNDLSILPGSIEPSYTVITSFDLTKPVENVVETKGYLGGSQSLYMSKQNLYLTASIYEDTASTQGGPAIEIWNPSESDTEIFKFTLDGSAVKFMASARVDGMLLNQFSMDEYNDHFRVVTTEGFAWNEEKPSKNNLFILDGGLKQVGSIEGLADGERIYSARFMGDKAYMVTFKQTDPLFVFDVSNPVAPKVLGELKIPGFSNYIHPLDDTHLIGFGFETEMVDTDWSDEPMLMTGGMKISLFDVTDLENPKEQDTEIIGGPGTYSQLQHDHKALFQHQERGLYGFPVSLYEGEMGGNSTFKGEGALVYQIDVSSGITKKADLIRPLNNGQQYEDWQKSVQRMIYSKDTLYTVSMSEVKSYDLDTFQPISQLNLK</sequence>
<dbReference type="SUPFAM" id="SSF50969">
    <property type="entry name" value="YVTN repeat-like/Quinoprotein amine dehydrogenase"/>
    <property type="match status" value="1"/>
</dbReference>
<dbReference type="InterPro" id="IPR019198">
    <property type="entry name" value="Beta_propeller_containing"/>
</dbReference>
<feature type="compositionally biased region" description="Polar residues" evidence="1">
    <location>
        <begin position="158"/>
        <end position="167"/>
    </location>
</feature>
<feature type="transmembrane region" description="Helical" evidence="2">
    <location>
        <begin position="7"/>
        <end position="25"/>
    </location>
</feature>